<name>A0A4Y2HXV8_ARAVE</name>
<proteinExistence type="predicted"/>
<dbReference type="EMBL" id="BGPR01002229">
    <property type="protein sequence ID" value="GBM70075.1"/>
    <property type="molecule type" value="Genomic_DNA"/>
</dbReference>
<evidence type="ECO:0000256" key="1">
    <source>
        <dbReference type="SAM" id="MobiDB-lite"/>
    </source>
</evidence>
<protein>
    <submittedName>
        <fullName evidence="2">Uncharacterized protein</fullName>
    </submittedName>
</protein>
<keyword evidence="3" id="KW-1185">Reference proteome</keyword>
<reference evidence="2 3" key="1">
    <citation type="journal article" date="2019" name="Sci. Rep.">
        <title>Orb-weaving spider Araneus ventricosus genome elucidates the spidroin gene catalogue.</title>
        <authorList>
            <person name="Kono N."/>
            <person name="Nakamura H."/>
            <person name="Ohtoshi R."/>
            <person name="Moran D.A.P."/>
            <person name="Shinohara A."/>
            <person name="Yoshida Y."/>
            <person name="Fujiwara M."/>
            <person name="Mori M."/>
            <person name="Tomita M."/>
            <person name="Arakawa K."/>
        </authorList>
    </citation>
    <scope>NUCLEOTIDE SEQUENCE [LARGE SCALE GENOMIC DNA]</scope>
</reference>
<dbReference type="OrthoDB" id="10482800at2759"/>
<dbReference type="Proteomes" id="UP000499080">
    <property type="component" value="Unassembled WGS sequence"/>
</dbReference>
<organism evidence="2 3">
    <name type="scientific">Araneus ventricosus</name>
    <name type="common">Orbweaver spider</name>
    <name type="synonym">Epeira ventricosa</name>
    <dbReference type="NCBI Taxonomy" id="182803"/>
    <lineage>
        <taxon>Eukaryota</taxon>
        <taxon>Metazoa</taxon>
        <taxon>Ecdysozoa</taxon>
        <taxon>Arthropoda</taxon>
        <taxon>Chelicerata</taxon>
        <taxon>Arachnida</taxon>
        <taxon>Araneae</taxon>
        <taxon>Araneomorphae</taxon>
        <taxon>Entelegynae</taxon>
        <taxon>Araneoidea</taxon>
        <taxon>Araneidae</taxon>
        <taxon>Araneus</taxon>
    </lineage>
</organism>
<accession>A0A4Y2HXV8</accession>
<evidence type="ECO:0000313" key="2">
    <source>
        <dbReference type="EMBL" id="GBM70075.1"/>
    </source>
</evidence>
<sequence length="93" mass="10334">MKRHDSLRAVLATCHPTHSRDLVACAAARGNAQRTPEESTVNNSDGKRRKTMRLLSNRCFFCFLRPLLPDGWGCVGGRGKGERKKNCEGLSPH</sequence>
<evidence type="ECO:0000313" key="3">
    <source>
        <dbReference type="Proteomes" id="UP000499080"/>
    </source>
</evidence>
<gene>
    <name evidence="2" type="ORF">AVEN_20807_1</name>
</gene>
<dbReference type="AlphaFoldDB" id="A0A4Y2HXV8"/>
<feature type="region of interest" description="Disordered" evidence="1">
    <location>
        <begin position="28"/>
        <end position="48"/>
    </location>
</feature>
<feature type="compositionally biased region" description="Polar residues" evidence="1">
    <location>
        <begin position="32"/>
        <end position="44"/>
    </location>
</feature>
<comment type="caution">
    <text evidence="2">The sequence shown here is derived from an EMBL/GenBank/DDBJ whole genome shotgun (WGS) entry which is preliminary data.</text>
</comment>